<feature type="domain" description="Sugar-binding" evidence="5">
    <location>
        <begin position="63"/>
        <end position="316"/>
    </location>
</feature>
<protein>
    <submittedName>
        <fullName evidence="6">Transcriptional regulator, DeoR family</fullName>
    </submittedName>
</protein>
<evidence type="ECO:0000313" key="6">
    <source>
        <dbReference type="EMBL" id="ADK82634.1"/>
    </source>
</evidence>
<dbReference type="PANTHER" id="PTHR34294:SF1">
    <property type="entry name" value="TRANSCRIPTIONAL REGULATOR LSRR"/>
    <property type="match status" value="1"/>
</dbReference>
<dbReference type="InterPro" id="IPR036388">
    <property type="entry name" value="WH-like_DNA-bd_sf"/>
</dbReference>
<evidence type="ECO:0000256" key="4">
    <source>
        <dbReference type="ARBA" id="ARBA00023163"/>
    </source>
</evidence>
<sequence length="327" mass="36787">MRSQESIYQEALQVATLYYYHGLTTEAIAKEMNFSRPKVSRLLSHARQSGMVEIRIVNVENKLLPLEQSIKDHFGLENVHIVPVPKLLGEMVWLEYVAQYAANYLNEILEPGCTLAVAWGTTISEIAVHLIPKRMPGITIVQMNGSGNTYTPDNRYAANILQKFSENYEASYLLFPVPTFFDYRETKEALFRERSIKKIIETQNNADILLYSVGAVDAGVPSHIYSSGYLEPEDIQSLEEQGVVGDLATVFFRENGTYKDIPINQRASGPSLELYKKAPRAICVVSGRAKIHGLHAALRAGYVKELIVDEPTAHLLWQRMGHSLDDL</sequence>
<dbReference type="eggNOG" id="COG2390">
    <property type="taxonomic scope" value="Bacteria"/>
</dbReference>
<dbReference type="KEGG" id="ssm:Spirs_3546"/>
<dbReference type="AlphaFoldDB" id="E1R7C9"/>
<dbReference type="InterPro" id="IPR051054">
    <property type="entry name" value="SorC_transcr_regulators"/>
</dbReference>
<keyword evidence="3" id="KW-0238">DNA-binding</keyword>
<evidence type="ECO:0000313" key="7">
    <source>
        <dbReference type="Proteomes" id="UP000002318"/>
    </source>
</evidence>
<dbReference type="SUPFAM" id="SSF88659">
    <property type="entry name" value="Sigma3 and sigma4 domains of RNA polymerase sigma factors"/>
    <property type="match status" value="1"/>
</dbReference>
<dbReference type="Proteomes" id="UP000002318">
    <property type="component" value="Chromosome"/>
</dbReference>
<dbReference type="PANTHER" id="PTHR34294">
    <property type="entry name" value="TRANSCRIPTIONAL REGULATOR-RELATED"/>
    <property type="match status" value="1"/>
</dbReference>
<dbReference type="Gene3D" id="3.40.50.1360">
    <property type="match status" value="1"/>
</dbReference>
<evidence type="ECO:0000256" key="3">
    <source>
        <dbReference type="ARBA" id="ARBA00023125"/>
    </source>
</evidence>
<keyword evidence="4" id="KW-0804">Transcription</keyword>
<evidence type="ECO:0000256" key="1">
    <source>
        <dbReference type="ARBA" id="ARBA00010466"/>
    </source>
</evidence>
<dbReference type="Gene3D" id="1.10.10.10">
    <property type="entry name" value="Winged helix-like DNA-binding domain superfamily/Winged helix DNA-binding domain"/>
    <property type="match status" value="1"/>
</dbReference>
<dbReference type="OrthoDB" id="58802at2"/>
<dbReference type="HOGENOM" id="CLU_054506_1_3_12"/>
<reference evidence="6 7" key="1">
    <citation type="journal article" date="2010" name="Stand. Genomic Sci.">
        <title>Complete genome sequence of Spirochaeta smaragdinae type strain (SEBR 4228).</title>
        <authorList>
            <person name="Mavromatis K."/>
            <person name="Yasawong M."/>
            <person name="Chertkov O."/>
            <person name="Lapidus A."/>
            <person name="Lucas S."/>
            <person name="Nolan M."/>
            <person name="Del Rio T.G."/>
            <person name="Tice H."/>
            <person name="Cheng J.F."/>
            <person name="Pitluck S."/>
            <person name="Liolios K."/>
            <person name="Ivanova N."/>
            <person name="Tapia R."/>
            <person name="Han C."/>
            <person name="Bruce D."/>
            <person name="Goodwin L."/>
            <person name="Pati A."/>
            <person name="Chen A."/>
            <person name="Palaniappan K."/>
            <person name="Land M."/>
            <person name="Hauser L."/>
            <person name="Chang Y.J."/>
            <person name="Jeffries C.D."/>
            <person name="Detter J.C."/>
            <person name="Rohde M."/>
            <person name="Brambilla E."/>
            <person name="Spring S."/>
            <person name="Goker M."/>
            <person name="Sikorski J."/>
            <person name="Woyke T."/>
            <person name="Bristow J."/>
            <person name="Eisen J.A."/>
            <person name="Markowitz V."/>
            <person name="Hugenholtz P."/>
            <person name="Klenk H.P."/>
            <person name="Kyrpides N.C."/>
        </authorList>
    </citation>
    <scope>NUCLEOTIDE SEQUENCE [LARGE SCALE GENOMIC DNA]</scope>
    <source>
        <strain evidence="7">DSM 11293 / JCM 15392 / SEBR 4228</strain>
    </source>
</reference>
<comment type="similarity">
    <text evidence="1">Belongs to the SorC transcriptional regulatory family.</text>
</comment>
<dbReference type="InterPro" id="IPR037171">
    <property type="entry name" value="NagB/RpiA_transferase-like"/>
</dbReference>
<dbReference type="GO" id="GO:0003677">
    <property type="term" value="F:DNA binding"/>
    <property type="evidence" value="ECO:0007669"/>
    <property type="project" value="UniProtKB-KW"/>
</dbReference>
<accession>E1R7C9</accession>
<dbReference type="SUPFAM" id="SSF100950">
    <property type="entry name" value="NagB/RpiA/CoA transferase-like"/>
    <property type="match status" value="1"/>
</dbReference>
<dbReference type="InterPro" id="IPR007324">
    <property type="entry name" value="Sugar-bd_dom_put"/>
</dbReference>
<dbReference type="EMBL" id="CP002116">
    <property type="protein sequence ID" value="ADK82634.1"/>
    <property type="molecule type" value="Genomic_DNA"/>
</dbReference>
<name>E1R7C9_SEDSS</name>
<dbReference type="GO" id="GO:0030246">
    <property type="term" value="F:carbohydrate binding"/>
    <property type="evidence" value="ECO:0007669"/>
    <property type="project" value="InterPro"/>
</dbReference>
<dbReference type="InterPro" id="IPR013324">
    <property type="entry name" value="RNA_pol_sigma_r3/r4-like"/>
</dbReference>
<dbReference type="RefSeq" id="WP_013256093.1">
    <property type="nucleotide sequence ID" value="NC_014364.1"/>
</dbReference>
<evidence type="ECO:0000256" key="2">
    <source>
        <dbReference type="ARBA" id="ARBA00023015"/>
    </source>
</evidence>
<gene>
    <name evidence="6" type="ordered locus">Spirs_3546</name>
</gene>
<dbReference type="STRING" id="573413.Spirs_3546"/>
<proteinExistence type="inferred from homology"/>
<organism evidence="6 7">
    <name type="scientific">Sediminispirochaeta smaragdinae (strain DSM 11293 / JCM 15392 / SEBR 4228)</name>
    <name type="common">Spirochaeta smaragdinae</name>
    <dbReference type="NCBI Taxonomy" id="573413"/>
    <lineage>
        <taxon>Bacteria</taxon>
        <taxon>Pseudomonadati</taxon>
        <taxon>Spirochaetota</taxon>
        <taxon>Spirochaetia</taxon>
        <taxon>Spirochaetales</taxon>
        <taxon>Spirochaetaceae</taxon>
        <taxon>Sediminispirochaeta</taxon>
    </lineage>
</organism>
<keyword evidence="7" id="KW-1185">Reference proteome</keyword>
<keyword evidence="2" id="KW-0805">Transcription regulation</keyword>
<dbReference type="Pfam" id="PF04198">
    <property type="entry name" value="Sugar-bind"/>
    <property type="match status" value="1"/>
</dbReference>
<evidence type="ECO:0000259" key="5">
    <source>
        <dbReference type="Pfam" id="PF04198"/>
    </source>
</evidence>